<protein>
    <submittedName>
        <fullName evidence="3">SDR family NAD(P)-dependent oxidoreductase</fullName>
    </submittedName>
</protein>
<reference evidence="3 4" key="1">
    <citation type="submission" date="2021-03" db="EMBL/GenBank/DDBJ databases">
        <authorList>
            <person name="Lee D.-H."/>
        </authorList>
    </citation>
    <scope>NUCLEOTIDE SEQUENCE [LARGE SCALE GENOMIC DNA]</scope>
    <source>
        <strain evidence="3 4">MMS20-R2-23</strain>
    </source>
</reference>
<dbReference type="RefSeq" id="WP_208570496.1">
    <property type="nucleotide sequence ID" value="NZ_JAGFWR010000032.1"/>
</dbReference>
<name>A0ABS3VHI2_9ACTN</name>
<evidence type="ECO:0000256" key="2">
    <source>
        <dbReference type="ARBA" id="ARBA00023002"/>
    </source>
</evidence>
<dbReference type="Gene3D" id="3.40.50.720">
    <property type="entry name" value="NAD(P)-binding Rossmann-like Domain"/>
    <property type="match status" value="1"/>
</dbReference>
<keyword evidence="2" id="KW-0560">Oxidoreductase</keyword>
<evidence type="ECO:0000313" key="3">
    <source>
        <dbReference type="EMBL" id="MBO4164985.1"/>
    </source>
</evidence>
<gene>
    <name evidence="3" type="ORF">JQN83_29915</name>
</gene>
<dbReference type="PRINTS" id="PR00081">
    <property type="entry name" value="GDHRDH"/>
</dbReference>
<dbReference type="InterPro" id="IPR036291">
    <property type="entry name" value="NAD(P)-bd_dom_sf"/>
</dbReference>
<dbReference type="EMBL" id="JAGFWR010000032">
    <property type="protein sequence ID" value="MBO4164985.1"/>
    <property type="molecule type" value="Genomic_DNA"/>
</dbReference>
<dbReference type="PANTHER" id="PTHR24320">
    <property type="entry name" value="RETINOL DEHYDROGENASE"/>
    <property type="match status" value="1"/>
</dbReference>
<dbReference type="PANTHER" id="PTHR24320:SF274">
    <property type="entry name" value="CHAIN DEHYDROGENASE, PUTATIVE (AFU_ORTHOLOGUE AFUA_4G00440)-RELATED"/>
    <property type="match status" value="1"/>
</dbReference>
<dbReference type="SUPFAM" id="SSF51735">
    <property type="entry name" value="NAD(P)-binding Rossmann-fold domains"/>
    <property type="match status" value="1"/>
</dbReference>
<dbReference type="InterPro" id="IPR002347">
    <property type="entry name" value="SDR_fam"/>
</dbReference>
<comment type="similarity">
    <text evidence="1">Belongs to the short-chain dehydrogenases/reductases (SDR) family.</text>
</comment>
<dbReference type="Proteomes" id="UP000671399">
    <property type="component" value="Unassembled WGS sequence"/>
</dbReference>
<proteinExistence type="inferred from homology"/>
<dbReference type="Pfam" id="PF00106">
    <property type="entry name" value="adh_short"/>
    <property type="match status" value="1"/>
</dbReference>
<evidence type="ECO:0000313" key="4">
    <source>
        <dbReference type="Proteomes" id="UP000671399"/>
    </source>
</evidence>
<comment type="caution">
    <text evidence="3">The sequence shown here is derived from an EMBL/GenBank/DDBJ whole genome shotgun (WGS) entry which is preliminary data.</text>
</comment>
<keyword evidence="4" id="KW-1185">Reference proteome</keyword>
<sequence>MGSILVTGSVDGIGQRTAAQLVARGHRVVLHARNEERAVVAKAALPAAAGIVVGDLRSIEETTALARSLAAFGRFDAVVHNAGIARLDAPERELTRDGLESTFQVNVLAPYLLTALSPPPGRLVFVSSAMAADGLADLTDLRYDTRPWHGVEAYSRTKLLDLALAFAVARRWPGVLSNAVDPGWVRTRMGGDAAPTSPDDAARELVRLAVDVDPGALASGRYVSARDWRPERSRIDPLGDELLLRCAQLTGVELPGPGRAGGA</sequence>
<accession>A0ABS3VHI2</accession>
<organism evidence="3 4">
    <name type="scientific">Micromonospora antibiotica</name>
    <dbReference type="NCBI Taxonomy" id="2807623"/>
    <lineage>
        <taxon>Bacteria</taxon>
        <taxon>Bacillati</taxon>
        <taxon>Actinomycetota</taxon>
        <taxon>Actinomycetes</taxon>
        <taxon>Micromonosporales</taxon>
        <taxon>Micromonosporaceae</taxon>
        <taxon>Micromonospora</taxon>
    </lineage>
</organism>
<evidence type="ECO:0000256" key="1">
    <source>
        <dbReference type="ARBA" id="ARBA00006484"/>
    </source>
</evidence>